<gene>
    <name evidence="12" type="ORF">CPAG_00718</name>
</gene>
<evidence type="ECO:0000256" key="10">
    <source>
        <dbReference type="ARBA" id="ARBA00066530"/>
    </source>
</evidence>
<name>A0A0J6EV05_COCPO</name>
<accession>A0A0J6EV05</accession>
<evidence type="ECO:0000256" key="1">
    <source>
        <dbReference type="ARBA" id="ARBA00001933"/>
    </source>
</evidence>
<keyword evidence="3" id="KW-0808">Transferase</keyword>
<dbReference type="GO" id="GO:0030170">
    <property type="term" value="F:pyridoxal phosphate binding"/>
    <property type="evidence" value="ECO:0007669"/>
    <property type="project" value="InterPro"/>
</dbReference>
<comment type="cofactor">
    <cofactor evidence="1">
        <name>pyridoxal 5'-phosphate</name>
        <dbReference type="ChEBI" id="CHEBI:597326"/>
    </cofactor>
</comment>
<protein>
    <recommendedName>
        <fullName evidence="10">cystathionine gamma-synthase</fullName>
        <ecNumber evidence="10">2.5.1.48</ecNumber>
    </recommendedName>
    <alternativeName>
        <fullName evidence="11">O-succinylhomoserine (thiol)-lyase</fullName>
    </alternativeName>
</protein>
<dbReference type="AlphaFoldDB" id="A0A0J6EV05"/>
<evidence type="ECO:0000256" key="9">
    <source>
        <dbReference type="ARBA" id="ARBA00061376"/>
    </source>
</evidence>
<evidence type="ECO:0000256" key="8">
    <source>
        <dbReference type="ARBA" id="ARBA00060510"/>
    </source>
</evidence>
<evidence type="ECO:0000256" key="6">
    <source>
        <dbReference type="ARBA" id="ARBA00051441"/>
    </source>
</evidence>
<keyword evidence="5" id="KW-0486">Methionine biosynthesis</keyword>
<keyword evidence="4" id="KW-0663">Pyridoxal phosphate</keyword>
<dbReference type="OrthoDB" id="10047078at2759"/>
<dbReference type="InterPro" id="IPR051750">
    <property type="entry name" value="Trans-sulfuration_enzymes"/>
</dbReference>
<dbReference type="InterPro" id="IPR054542">
    <property type="entry name" value="Cys_met_metab_PP"/>
</dbReference>
<dbReference type="Proteomes" id="UP000054567">
    <property type="component" value="Unassembled WGS sequence"/>
</dbReference>
<organism evidence="12 13">
    <name type="scientific">Coccidioides posadasii RMSCC 3488</name>
    <dbReference type="NCBI Taxonomy" id="454284"/>
    <lineage>
        <taxon>Eukaryota</taxon>
        <taxon>Fungi</taxon>
        <taxon>Dikarya</taxon>
        <taxon>Ascomycota</taxon>
        <taxon>Pezizomycotina</taxon>
        <taxon>Eurotiomycetes</taxon>
        <taxon>Eurotiomycetidae</taxon>
        <taxon>Onygenales</taxon>
        <taxon>Onygenaceae</taxon>
        <taxon>Coccidioides</taxon>
    </lineage>
</organism>
<reference evidence="13" key="3">
    <citation type="journal article" date="2010" name="Genome Res.">
        <title>Population genomic sequencing of Coccidioides fungi reveals recent hybridization and transposon control.</title>
        <authorList>
            <person name="Neafsey D.E."/>
            <person name="Barker B.M."/>
            <person name="Sharpton T.J."/>
            <person name="Stajich J.E."/>
            <person name="Park D.J."/>
            <person name="Whiston E."/>
            <person name="Hung C.-Y."/>
            <person name="McMahan C."/>
            <person name="White J."/>
            <person name="Sykes S."/>
            <person name="Heiman D."/>
            <person name="Young S."/>
            <person name="Zeng Q."/>
            <person name="Abouelleil A."/>
            <person name="Aftuck L."/>
            <person name="Bessette D."/>
            <person name="Brown A."/>
            <person name="FitzGerald M."/>
            <person name="Lui A."/>
            <person name="Macdonald J.P."/>
            <person name="Priest M."/>
            <person name="Orbach M.J."/>
            <person name="Galgiani J.N."/>
            <person name="Kirkland T.N."/>
            <person name="Cole G.T."/>
            <person name="Birren B.W."/>
            <person name="Henn M.R."/>
            <person name="Taylor J.W."/>
            <person name="Rounsley S.D."/>
        </authorList>
    </citation>
    <scope>NUCLEOTIDE SEQUENCE [LARGE SCALE GENOMIC DNA]</scope>
    <source>
        <strain evidence="13">RMSCC 3488</strain>
    </source>
</reference>
<evidence type="ECO:0000256" key="5">
    <source>
        <dbReference type="ARBA" id="ARBA00023167"/>
    </source>
</evidence>
<dbReference type="PANTHER" id="PTHR42699">
    <property type="match status" value="1"/>
</dbReference>
<dbReference type="GO" id="GO:0019346">
    <property type="term" value="P:transsulfuration"/>
    <property type="evidence" value="ECO:0007669"/>
    <property type="project" value="InterPro"/>
</dbReference>
<comment type="pathway">
    <text evidence="8">Amino-acid biosynthesis; L-methionine biosynthesis via de novo pathway; L-cystathionine from O-succinyl-L-homoserine: step 1/1.</text>
</comment>
<evidence type="ECO:0000256" key="2">
    <source>
        <dbReference type="ARBA" id="ARBA00022605"/>
    </source>
</evidence>
<dbReference type="GO" id="GO:0003962">
    <property type="term" value="F:cystathionine gamma-synthase activity"/>
    <property type="evidence" value="ECO:0007669"/>
    <property type="project" value="UniProtKB-EC"/>
</dbReference>
<evidence type="ECO:0000313" key="13">
    <source>
        <dbReference type="Proteomes" id="UP000054567"/>
    </source>
</evidence>
<dbReference type="FunFam" id="3.90.1150.10:FF:000063">
    <property type="entry name" value="Probable cystathionine gamma-synthase"/>
    <property type="match status" value="1"/>
</dbReference>
<evidence type="ECO:0000256" key="7">
    <source>
        <dbReference type="ARBA" id="ARBA00058439"/>
    </source>
</evidence>
<reference evidence="12 13" key="1">
    <citation type="submission" date="2007-06" db="EMBL/GenBank/DDBJ databases">
        <title>The Genome Sequence of Coccidioides posadasii RMSCC_3488.</title>
        <authorList>
            <consortium name="Coccidioides Genome Resources Consortium"/>
            <consortium name="The Broad Institute Genome Sequencing Platform"/>
            <person name="Henn M.R."/>
            <person name="Sykes S."/>
            <person name="Young S."/>
            <person name="Jaffe D."/>
            <person name="Berlin A."/>
            <person name="Alvarez P."/>
            <person name="Butler J."/>
            <person name="Gnerre S."/>
            <person name="Grabherr M."/>
            <person name="Mauceli E."/>
            <person name="Brockman W."/>
            <person name="Kodira C."/>
            <person name="Alvarado L."/>
            <person name="Zeng Q."/>
            <person name="Crawford M."/>
            <person name="Antoine C."/>
            <person name="Devon K."/>
            <person name="Galgiani J."/>
            <person name="Orsborn K."/>
            <person name="Lewis M.L."/>
            <person name="Nusbaum C."/>
            <person name="Galagan J."/>
            <person name="Birren B."/>
        </authorList>
    </citation>
    <scope>NUCLEOTIDE SEQUENCE [LARGE SCALE GENOMIC DNA]</scope>
    <source>
        <strain evidence="12 13">RMSCC 3488</strain>
    </source>
</reference>
<sequence>MSQAVALGEPIPPNTSHAVSVSLPTWSANVGYEEGQDWVIKVMRTGYPRFFMHKNIRELVFHIIRQFGHPGESAMPFPSLKTASRCHDFMVSRLPLDTHAKIRVVSLMVMPLSASETSSDEQLSSVTAKLYCILYPKIYNHLAKQVWQHSGDGISSRRSEFCLKLLADGYVLEHNHSCKVPINMRKVNKGPKRYQRCDSGPNVAKETSFQVQGSASLETSHSEGCEFDQFIEERFGRNLSPLLANNAKLAVKRRIAGSLTANVELTEALKSSSTNGRIAGLSEQHVYLYPTGMSSIFNSHQALLMARGQLKSICFGFPYIDTLKVLEKWGPGVLFYGHGSSEDLDDLEQRLELGERYLALFTEFPGNPLLKSPDLERIQNLASKYDFAVVVDESVGNFINVNVLPYADIVVSSLTKIFSGDSNVMGGSAVYNPHGRYYQALRDILEREYEDNYWAEDAIFLERNSRDFVSRIERINASAEALTARLKASSLVKDLYYPKYSSTMPLYEKCRNPNGGYGGLFSVTFNSTDAAIAFFDALEVMKGPSLGTNFTLSSPYTLLAHYGELEWANSFGVASDLIRISVGLEDTHILESTIDRALDTLRRTQAAEF</sequence>
<dbReference type="SUPFAM" id="SSF53383">
    <property type="entry name" value="PLP-dependent transferases"/>
    <property type="match status" value="1"/>
</dbReference>
<dbReference type="FunFam" id="3.40.640.10:FF:000111">
    <property type="entry name" value="Cystathionine gamma-synthase"/>
    <property type="match status" value="1"/>
</dbReference>
<evidence type="ECO:0000256" key="3">
    <source>
        <dbReference type="ARBA" id="ARBA00022679"/>
    </source>
</evidence>
<dbReference type="VEuPathDB" id="FungiDB:CPAG_00718"/>
<comment type="function">
    <text evidence="7">Catalyzes the formation of L-cystathionine from O-succinyl-L-homoserine (OSHS) and L-cysteine, via a gamma-replacement reaction. In the absence of thiol, catalyzes gamma-elimination to form 2-oxobutanoate, succinate and ammonia.</text>
</comment>
<dbReference type="Gene3D" id="3.40.640.10">
    <property type="entry name" value="Type I PLP-dependent aspartate aminotransferase-like (Major domain)"/>
    <property type="match status" value="1"/>
</dbReference>
<dbReference type="Pfam" id="PF01053">
    <property type="entry name" value="Cys_Met_Meta_PP"/>
    <property type="match status" value="1"/>
</dbReference>
<dbReference type="Gene3D" id="3.90.1150.10">
    <property type="entry name" value="Aspartate Aminotransferase, domain 1"/>
    <property type="match status" value="1"/>
</dbReference>
<reference evidence="13" key="2">
    <citation type="journal article" date="2009" name="Genome Res.">
        <title>Comparative genomic analyses of the human fungal pathogens Coccidioides and their relatives.</title>
        <authorList>
            <person name="Sharpton T.J."/>
            <person name="Stajich J.E."/>
            <person name="Rounsley S.D."/>
            <person name="Gardner M.J."/>
            <person name="Wortman J.R."/>
            <person name="Jordar V.S."/>
            <person name="Maiti R."/>
            <person name="Kodira C.D."/>
            <person name="Neafsey D.E."/>
            <person name="Zeng Q."/>
            <person name="Hung C.-Y."/>
            <person name="McMahan C."/>
            <person name="Muszewska A."/>
            <person name="Grynberg M."/>
            <person name="Mandel M.A."/>
            <person name="Kellner E.M."/>
            <person name="Barker B.M."/>
            <person name="Galgiani J.N."/>
            <person name="Orbach M.J."/>
            <person name="Kirkland T.N."/>
            <person name="Cole G.T."/>
            <person name="Henn M.R."/>
            <person name="Birren B.W."/>
            <person name="Taylor J.W."/>
        </authorList>
    </citation>
    <scope>NUCLEOTIDE SEQUENCE [LARGE SCALE GENOMIC DNA]</scope>
    <source>
        <strain evidence="13">RMSCC 3488</strain>
    </source>
</reference>
<dbReference type="EMBL" id="DS268109">
    <property type="protein sequence ID" value="KMM64366.1"/>
    <property type="molecule type" value="Genomic_DNA"/>
</dbReference>
<evidence type="ECO:0000313" key="12">
    <source>
        <dbReference type="EMBL" id="KMM64366.1"/>
    </source>
</evidence>
<dbReference type="InterPro" id="IPR015424">
    <property type="entry name" value="PyrdxlP-dep_Trfase"/>
</dbReference>
<dbReference type="PROSITE" id="PS00868">
    <property type="entry name" value="CYS_MET_METAB_PP"/>
    <property type="match status" value="1"/>
</dbReference>
<dbReference type="PANTHER" id="PTHR42699:SF1">
    <property type="entry name" value="CYSTATHIONINE GAMMA-SYNTHASE-RELATED"/>
    <property type="match status" value="1"/>
</dbReference>
<dbReference type="InterPro" id="IPR015422">
    <property type="entry name" value="PyrdxlP-dep_Trfase_small"/>
</dbReference>
<comment type="catalytic activity">
    <reaction evidence="6">
        <text>O-succinyl-L-homoserine + L-cysteine = L,L-cystathionine + succinate + H(+)</text>
        <dbReference type="Rhea" id="RHEA:20397"/>
        <dbReference type="ChEBI" id="CHEBI:15378"/>
        <dbReference type="ChEBI" id="CHEBI:30031"/>
        <dbReference type="ChEBI" id="CHEBI:35235"/>
        <dbReference type="ChEBI" id="CHEBI:57661"/>
        <dbReference type="ChEBI" id="CHEBI:58161"/>
        <dbReference type="EC" id="2.5.1.48"/>
    </reaction>
</comment>
<dbReference type="EC" id="2.5.1.48" evidence="10"/>
<dbReference type="InterPro" id="IPR015421">
    <property type="entry name" value="PyrdxlP-dep_Trfase_major"/>
</dbReference>
<dbReference type="GO" id="GO:0009086">
    <property type="term" value="P:methionine biosynthetic process"/>
    <property type="evidence" value="ECO:0007669"/>
    <property type="project" value="UniProtKB-KW"/>
</dbReference>
<evidence type="ECO:0000256" key="4">
    <source>
        <dbReference type="ARBA" id="ARBA00022898"/>
    </source>
</evidence>
<evidence type="ECO:0000256" key="11">
    <source>
        <dbReference type="ARBA" id="ARBA00083849"/>
    </source>
</evidence>
<keyword evidence="2" id="KW-0028">Amino-acid biosynthesis</keyword>
<proteinExistence type="inferred from homology"/>
<dbReference type="InterPro" id="IPR000277">
    <property type="entry name" value="Cys/Met-Metab_PyrdxlP-dep_enz"/>
</dbReference>
<comment type="similarity">
    <text evidence="9">Belongs to the trans-sulfuration enzymes family. MET7 subfamily.</text>
</comment>